<dbReference type="SUPFAM" id="SSF57850">
    <property type="entry name" value="RING/U-box"/>
    <property type="match status" value="1"/>
</dbReference>
<organism evidence="2 3">
    <name type="scientific">Piloderma croceum (strain F 1598)</name>
    <dbReference type="NCBI Taxonomy" id="765440"/>
    <lineage>
        <taxon>Eukaryota</taxon>
        <taxon>Fungi</taxon>
        <taxon>Dikarya</taxon>
        <taxon>Basidiomycota</taxon>
        <taxon>Agaricomycotina</taxon>
        <taxon>Agaricomycetes</taxon>
        <taxon>Agaricomycetidae</taxon>
        <taxon>Atheliales</taxon>
        <taxon>Atheliaceae</taxon>
        <taxon>Piloderma</taxon>
    </lineage>
</organism>
<dbReference type="InterPro" id="IPR013083">
    <property type="entry name" value="Znf_RING/FYVE/PHD"/>
</dbReference>
<evidence type="ECO:0000256" key="1">
    <source>
        <dbReference type="SAM" id="MobiDB-lite"/>
    </source>
</evidence>
<proteinExistence type="predicted"/>
<dbReference type="STRING" id="765440.A0A0C3FQT4"/>
<accession>A0A0C3FQT4</accession>
<evidence type="ECO:0000313" key="3">
    <source>
        <dbReference type="Proteomes" id="UP000054166"/>
    </source>
</evidence>
<name>A0A0C3FQT4_PILCF</name>
<keyword evidence="3" id="KW-1185">Reference proteome</keyword>
<feature type="region of interest" description="Disordered" evidence="1">
    <location>
        <begin position="817"/>
        <end position="857"/>
    </location>
</feature>
<protein>
    <recommendedName>
        <fullName evidence="4">RING-type domain-containing protein</fullName>
    </recommendedName>
</protein>
<dbReference type="InParanoid" id="A0A0C3FQT4"/>
<dbReference type="InterPro" id="IPR059179">
    <property type="entry name" value="MLKL-like_MCAfunc"/>
</dbReference>
<dbReference type="Proteomes" id="UP000054166">
    <property type="component" value="Unassembled WGS sequence"/>
</dbReference>
<sequence>MSSENTHNNVDARGGSFYHVLGNQYNVNINVRAGIQCIQGAASQVKDNREGLFNVSYRLDHLLRALEINRQHNLIRSDDYTDALTTISILVERAQRVTQRQLKRSLGDFTWNRDEIAAELQRMSDDLDEYLPMHTVHKVDMNNVMSDRPCTSPTLMLEELMVKLAEIELRLDLPAGADWSPSISSRARHNLKLNGHAEEYSSRYGTTSSANGMHSIDQGSQRLLGQVGTLVDAGRTSVTVRYLCRSQLEDDENVVLENIKTNATLQEIQRAISSKGYDIPTLMEASMLVTVTEQETEFDATAPGGLKIEKSMPLIWWWNKYNTYHGLAPSTTPGHTIATLESNGHAIMTSGIEIQFHRTLRVPDSEEKNRLPLDLGTIPLVPVSKFAHRLPENITKRGGFLMPMYQREALWISFKNPRKKKKTSSISFRSLMGIPPASEYRPAIKVSVGSVNIITGTPRNTNTPPSNEQDYIVAGLQPWLDGIMTEPGVVRQFVAIEHGKNFTVEEQVTGKAEHGGLQFDIFPRCCEPPHGGSFYEYNMDVDDSRDFSARAHASRQLASDMTPDEAGVSVGNTIGVFPRTFDGLDENWTLSSYQRRICGSSVYIRSMYDSHPLGRGFGFPGGSRGSMGKRLQSNDLPLGLATGGKIAQRIYQDPVSARMYDRENGHRFHVHILSPEDWELVTGFLPPISPITENTYKANKIPWYSVFDDHIPSLDKASEVLQGVKSSPTVSIFRPCSHTACDTCLGQALRKRSECPQCGATVIRFVGMKEPILNVTECTASESEQEAWNITGIEHLARQAAESNNVTVIHLEGDKVNGPHGKWDVKGKRDVEGPRDAKGPLDAEGSRDVKGKGRSIF</sequence>
<dbReference type="EMBL" id="KN832982">
    <property type="protein sequence ID" value="KIM86505.1"/>
    <property type="molecule type" value="Genomic_DNA"/>
</dbReference>
<reference evidence="2 3" key="1">
    <citation type="submission" date="2014-04" db="EMBL/GenBank/DDBJ databases">
        <authorList>
            <consortium name="DOE Joint Genome Institute"/>
            <person name="Kuo A."/>
            <person name="Tarkka M."/>
            <person name="Buscot F."/>
            <person name="Kohler A."/>
            <person name="Nagy L.G."/>
            <person name="Floudas D."/>
            <person name="Copeland A."/>
            <person name="Barry K.W."/>
            <person name="Cichocki N."/>
            <person name="Veneault-Fourrey C."/>
            <person name="LaButti K."/>
            <person name="Lindquist E.A."/>
            <person name="Lipzen A."/>
            <person name="Lundell T."/>
            <person name="Morin E."/>
            <person name="Murat C."/>
            <person name="Sun H."/>
            <person name="Tunlid A."/>
            <person name="Henrissat B."/>
            <person name="Grigoriev I.V."/>
            <person name="Hibbett D.S."/>
            <person name="Martin F."/>
            <person name="Nordberg H.P."/>
            <person name="Cantor M.N."/>
            <person name="Hua S.X."/>
        </authorList>
    </citation>
    <scope>NUCLEOTIDE SEQUENCE [LARGE SCALE GENOMIC DNA]</scope>
    <source>
        <strain evidence="2 3">F 1598</strain>
    </source>
</reference>
<evidence type="ECO:0008006" key="4">
    <source>
        <dbReference type="Google" id="ProtNLM"/>
    </source>
</evidence>
<gene>
    <name evidence="2" type="ORF">PILCRDRAFT_328093</name>
</gene>
<reference evidence="3" key="2">
    <citation type="submission" date="2015-01" db="EMBL/GenBank/DDBJ databases">
        <title>Evolutionary Origins and Diversification of the Mycorrhizal Mutualists.</title>
        <authorList>
            <consortium name="DOE Joint Genome Institute"/>
            <consortium name="Mycorrhizal Genomics Consortium"/>
            <person name="Kohler A."/>
            <person name="Kuo A."/>
            <person name="Nagy L.G."/>
            <person name="Floudas D."/>
            <person name="Copeland A."/>
            <person name="Barry K.W."/>
            <person name="Cichocki N."/>
            <person name="Veneault-Fourrey C."/>
            <person name="LaButti K."/>
            <person name="Lindquist E.A."/>
            <person name="Lipzen A."/>
            <person name="Lundell T."/>
            <person name="Morin E."/>
            <person name="Murat C."/>
            <person name="Riley R."/>
            <person name="Ohm R."/>
            <person name="Sun H."/>
            <person name="Tunlid A."/>
            <person name="Henrissat B."/>
            <person name="Grigoriev I.V."/>
            <person name="Hibbett D.S."/>
            <person name="Martin F."/>
        </authorList>
    </citation>
    <scope>NUCLEOTIDE SEQUENCE [LARGE SCALE GENOMIC DNA]</scope>
    <source>
        <strain evidence="3">F 1598</strain>
    </source>
</reference>
<dbReference type="Gene3D" id="3.30.40.10">
    <property type="entry name" value="Zinc/RING finger domain, C3HC4 (zinc finger)"/>
    <property type="match status" value="1"/>
</dbReference>
<feature type="compositionally biased region" description="Basic and acidic residues" evidence="1">
    <location>
        <begin position="817"/>
        <end position="851"/>
    </location>
</feature>
<dbReference type="AlphaFoldDB" id="A0A0C3FQT4"/>
<evidence type="ECO:0000313" key="2">
    <source>
        <dbReference type="EMBL" id="KIM86505.1"/>
    </source>
</evidence>
<dbReference type="HOGENOM" id="CLU_007317_0_0_1"/>
<dbReference type="CDD" id="cd21037">
    <property type="entry name" value="MLKL_NTD"/>
    <property type="match status" value="1"/>
</dbReference>
<dbReference type="OrthoDB" id="428577at2759"/>